<dbReference type="RefSeq" id="WP_057898127.1">
    <property type="nucleotide sequence ID" value="NZ_CP080764.1"/>
</dbReference>
<evidence type="ECO:0000313" key="4">
    <source>
        <dbReference type="Proteomes" id="UP000198956"/>
    </source>
</evidence>
<evidence type="ECO:0000313" key="2">
    <source>
        <dbReference type="EMBL" id="QYY41852.1"/>
    </source>
</evidence>
<evidence type="ECO:0000313" key="3">
    <source>
        <dbReference type="EMBL" id="SDH67703.1"/>
    </source>
</evidence>
<accession>A0A1G8ECT8</accession>
<dbReference type="Pfam" id="PF12986">
    <property type="entry name" value="DUF3870"/>
    <property type="match status" value="1"/>
</dbReference>
<dbReference type="EMBL" id="FNDE01000042">
    <property type="protein sequence ID" value="SDH67703.1"/>
    <property type="molecule type" value="Genomic_DNA"/>
</dbReference>
<dbReference type="Proteomes" id="UP000826616">
    <property type="component" value="Chromosome"/>
</dbReference>
<sequence length="111" mass="12592">MEIRDSFVLVAGFAQLPKGTPIFEVQKSIGCILVIDTETDIIVDCTFTFIRDITNDFISALLRGKSITRDIDEIINTVERRFIVPPKKAVIQAILSGYNRYIELDKENVKN</sequence>
<dbReference type="OrthoDB" id="1682751at2"/>
<gene>
    <name evidence="2" type="ORF">K3F53_13200</name>
    <name evidence="3" type="ORF">SAMN04489735_104222</name>
</gene>
<organism evidence="3 4">
    <name type="scientific">Aneurinibacillus thermoaerophilus</name>
    <dbReference type="NCBI Taxonomy" id="143495"/>
    <lineage>
        <taxon>Bacteria</taxon>
        <taxon>Bacillati</taxon>
        <taxon>Bacillota</taxon>
        <taxon>Bacilli</taxon>
        <taxon>Bacillales</taxon>
        <taxon>Paenibacillaceae</taxon>
        <taxon>Aneurinibacillus group</taxon>
        <taxon>Aneurinibacillus</taxon>
    </lineage>
</organism>
<evidence type="ECO:0000313" key="5">
    <source>
        <dbReference type="Proteomes" id="UP000826616"/>
    </source>
</evidence>
<reference evidence="2 5" key="2">
    <citation type="submission" date="2021-08" db="EMBL/GenBank/DDBJ databases">
        <title>Complete genome sequence of the strain Aneurinibacillus thermoaerophilus CCM 8960.</title>
        <authorList>
            <person name="Musilova J."/>
            <person name="Kourilova X."/>
            <person name="Pernicova I."/>
            <person name="Bezdicek M."/>
            <person name="Lengerova M."/>
            <person name="Obruca S."/>
            <person name="Sedlar K."/>
        </authorList>
    </citation>
    <scope>NUCLEOTIDE SEQUENCE [LARGE SCALE GENOMIC DNA]</scope>
    <source>
        <strain evidence="2 5">CCM 8960</strain>
    </source>
</reference>
<reference evidence="3 4" key="1">
    <citation type="submission" date="2016-10" db="EMBL/GenBank/DDBJ databases">
        <authorList>
            <person name="de Groot N.N."/>
        </authorList>
    </citation>
    <scope>NUCLEOTIDE SEQUENCE [LARGE SCALE GENOMIC DNA]</scope>
    <source>
        <strain evidence="3 4">L 420-91</strain>
    </source>
</reference>
<dbReference type="AlphaFoldDB" id="A0A1G8ECT8"/>
<dbReference type="EMBL" id="CP080764">
    <property type="protein sequence ID" value="QYY41852.1"/>
    <property type="molecule type" value="Genomic_DNA"/>
</dbReference>
<dbReference type="Proteomes" id="UP000198956">
    <property type="component" value="Unassembled WGS sequence"/>
</dbReference>
<feature type="domain" description="DUF3870" evidence="1">
    <location>
        <begin position="10"/>
        <end position="101"/>
    </location>
</feature>
<keyword evidence="5" id="KW-1185">Reference proteome</keyword>
<dbReference type="InterPro" id="IPR024617">
    <property type="entry name" value="DUF3870"/>
</dbReference>
<dbReference type="GeneID" id="97142334"/>
<evidence type="ECO:0000259" key="1">
    <source>
        <dbReference type="Pfam" id="PF12986"/>
    </source>
</evidence>
<name>A0A1G8ECT8_ANETH</name>
<proteinExistence type="predicted"/>
<protein>
    <submittedName>
        <fullName evidence="2">DUF3870 domain-containing protein</fullName>
    </submittedName>
</protein>